<dbReference type="CDD" id="cd00090">
    <property type="entry name" value="HTH_ARSR"/>
    <property type="match status" value="1"/>
</dbReference>
<dbReference type="SUPFAM" id="SSF52540">
    <property type="entry name" value="P-loop containing nucleoside triphosphate hydrolases"/>
    <property type="match status" value="1"/>
</dbReference>
<feature type="domain" description="HTH iclR-type" evidence="3">
    <location>
        <begin position="248"/>
        <end position="287"/>
    </location>
</feature>
<accession>A0A371R3W7</accession>
<feature type="domain" description="DUF234" evidence="2">
    <location>
        <begin position="313"/>
        <end position="398"/>
    </location>
</feature>
<dbReference type="Gene3D" id="1.10.10.10">
    <property type="entry name" value="Winged helix-like DNA-binding domain superfamily/Winged helix DNA-binding domain"/>
    <property type="match status" value="1"/>
</dbReference>
<dbReference type="InterPro" id="IPR036390">
    <property type="entry name" value="WH_DNA-bd_sf"/>
</dbReference>
<evidence type="ECO:0000313" key="4">
    <source>
        <dbReference type="EMBL" id="RFA96014.1"/>
    </source>
</evidence>
<evidence type="ECO:0000259" key="1">
    <source>
        <dbReference type="Pfam" id="PF01637"/>
    </source>
</evidence>
<feature type="domain" description="ATPase" evidence="1">
    <location>
        <begin position="5"/>
        <end position="205"/>
    </location>
</feature>
<comment type="caution">
    <text evidence="5">The sequence shown here is derived from an EMBL/GenBank/DDBJ whole genome shotgun (WGS) entry which is preliminary data.</text>
</comment>
<dbReference type="InterPro" id="IPR036388">
    <property type="entry name" value="WH-like_DNA-bd_sf"/>
</dbReference>
<gene>
    <name evidence="4" type="ORF">CGL51_06235</name>
    <name evidence="5" type="ORF">CGL52_06915</name>
</gene>
<reference evidence="6 7" key="1">
    <citation type="submission" date="2017-07" db="EMBL/GenBank/DDBJ databases">
        <title>Draft genome sequence of aerobic hyperthermophilic archaea, Pyrobaculum aerophilum YKB31 and YKB32.</title>
        <authorList>
            <person name="Mochizuki T."/>
            <person name="Berliner A.J."/>
            <person name="Yoshida-Takashima Y."/>
            <person name="Takaki Y."/>
            <person name="Nunoura T."/>
            <person name="Takai K."/>
        </authorList>
    </citation>
    <scope>NUCLEOTIDE SEQUENCE [LARGE SCALE GENOMIC DNA]</scope>
    <source>
        <strain evidence="4 7">YKB31</strain>
        <strain evidence="5 6">YKB32</strain>
    </source>
</reference>
<name>A0A371R3W7_9CREN</name>
<proteinExistence type="predicted"/>
<dbReference type="InterPro" id="IPR011991">
    <property type="entry name" value="ArsR-like_HTH"/>
</dbReference>
<dbReference type="InterPro" id="IPR027417">
    <property type="entry name" value="P-loop_NTPase"/>
</dbReference>
<dbReference type="Pfam" id="PF09339">
    <property type="entry name" value="HTH_IclR"/>
    <property type="match status" value="1"/>
</dbReference>
<organism evidence="5 6">
    <name type="scientific">Pyrobaculum aerophilum</name>
    <dbReference type="NCBI Taxonomy" id="13773"/>
    <lineage>
        <taxon>Archaea</taxon>
        <taxon>Thermoproteota</taxon>
        <taxon>Thermoprotei</taxon>
        <taxon>Thermoproteales</taxon>
        <taxon>Thermoproteaceae</taxon>
        <taxon>Pyrobaculum</taxon>
    </lineage>
</organism>
<dbReference type="PANTHER" id="PTHR34704:SF1">
    <property type="entry name" value="ATPASE"/>
    <property type="match status" value="1"/>
</dbReference>
<dbReference type="GO" id="GO:0005524">
    <property type="term" value="F:ATP binding"/>
    <property type="evidence" value="ECO:0007669"/>
    <property type="project" value="InterPro"/>
</dbReference>
<dbReference type="EMBL" id="NMUE01000016">
    <property type="protein sequence ID" value="RFA96014.1"/>
    <property type="molecule type" value="Genomic_DNA"/>
</dbReference>
<dbReference type="GO" id="GO:0006355">
    <property type="term" value="P:regulation of DNA-templated transcription"/>
    <property type="evidence" value="ECO:0007669"/>
    <property type="project" value="InterPro"/>
</dbReference>
<dbReference type="Gene3D" id="3.40.50.300">
    <property type="entry name" value="P-loop containing nucleotide triphosphate hydrolases"/>
    <property type="match status" value="1"/>
</dbReference>
<evidence type="ECO:0008006" key="8">
    <source>
        <dbReference type="Google" id="ProtNLM"/>
    </source>
</evidence>
<dbReference type="RefSeq" id="WP_116421097.1">
    <property type="nucleotide sequence ID" value="NZ_NMUE01000016.1"/>
</dbReference>
<evidence type="ECO:0000313" key="7">
    <source>
        <dbReference type="Proteomes" id="UP000257123"/>
    </source>
</evidence>
<evidence type="ECO:0000313" key="5">
    <source>
        <dbReference type="EMBL" id="RFA98444.1"/>
    </source>
</evidence>
<evidence type="ECO:0000313" key="6">
    <source>
        <dbReference type="Proteomes" id="UP000256877"/>
    </source>
</evidence>
<protein>
    <recommendedName>
        <fullName evidence="8">ATPase</fullName>
    </recommendedName>
</protein>
<dbReference type="SUPFAM" id="SSF46785">
    <property type="entry name" value="Winged helix' DNA-binding domain"/>
    <property type="match status" value="1"/>
</dbReference>
<dbReference type="AlphaFoldDB" id="A0A371R3W7"/>
<sequence>MNQQFINRERELAWLEELYKKPGAQLVVIYGRRRIGKTELLKKFAEGKKVVYFYCERSSKADNLSRLAAAFADGLGIDYLREISFTDWEPLFKALAPYLKERVVVIFDEFPYLLDVDPAVASKFQRIWDELLSKTEVFLVLCGSSVAVMEGEILSYKSPLYGRRTGSWKVGEMPLHSIKNFYPRPFEEVLMLYAVVGGVPLYLKKFNPNKPFLDNLKAEFFTKGGFLYDEAEFLLRQELREPRNYMLILRAIADGRRKLGEIANETGLDKAAVSRYLATLELLDLVSYELPVLEPPKARKRLYYISDNYMAFWFKFVYPHKSLVEQGLGERAVVETWRRFGDYMSFVFERVVAKVVQAMYPSYKVGRQWGKRGGQAYDIDVLAVKEGRGIYVEAKWSDNVNCGGEKERLKEKTLPEAEPEAFYIFAKSFNKKEEGCFDLADLERLVELYKL</sequence>
<dbReference type="Proteomes" id="UP000256877">
    <property type="component" value="Unassembled WGS sequence"/>
</dbReference>
<dbReference type="EMBL" id="NMUF01000016">
    <property type="protein sequence ID" value="RFA98444.1"/>
    <property type="molecule type" value="Genomic_DNA"/>
</dbReference>
<dbReference type="Pfam" id="PF01637">
    <property type="entry name" value="ATPase_2"/>
    <property type="match status" value="1"/>
</dbReference>
<dbReference type="PANTHER" id="PTHR34704">
    <property type="entry name" value="ATPASE"/>
    <property type="match status" value="1"/>
</dbReference>
<dbReference type="Proteomes" id="UP000257123">
    <property type="component" value="Unassembled WGS sequence"/>
</dbReference>
<dbReference type="GO" id="GO:0003677">
    <property type="term" value="F:DNA binding"/>
    <property type="evidence" value="ECO:0007669"/>
    <property type="project" value="InterPro"/>
</dbReference>
<dbReference type="InterPro" id="IPR011579">
    <property type="entry name" value="ATPase_dom"/>
</dbReference>
<dbReference type="OrthoDB" id="24399at2157"/>
<dbReference type="Pfam" id="PF03008">
    <property type="entry name" value="DUF234"/>
    <property type="match status" value="1"/>
</dbReference>
<dbReference type="InterPro" id="IPR005471">
    <property type="entry name" value="Tscrpt_reg_IclR_N"/>
</dbReference>
<evidence type="ECO:0000259" key="3">
    <source>
        <dbReference type="Pfam" id="PF09339"/>
    </source>
</evidence>
<evidence type="ECO:0000259" key="2">
    <source>
        <dbReference type="Pfam" id="PF03008"/>
    </source>
</evidence>
<dbReference type="InterPro" id="IPR004256">
    <property type="entry name" value="DUF234"/>
</dbReference>